<comment type="caution">
    <text evidence="1">The sequence shown here is derived from an EMBL/GenBank/DDBJ whole genome shotgun (WGS) entry which is preliminary data.</text>
</comment>
<evidence type="ECO:0000313" key="2">
    <source>
        <dbReference type="Proteomes" id="UP000003879"/>
    </source>
</evidence>
<dbReference type="HOGENOM" id="CLU_2950552_0_0_10"/>
<accession>A0A0E2ALK5</accession>
<sequence>MTVINSKSVIESLYLISHNNCFCIHSAGASPNSAENCLLKAEREISQADASSFTVLQLL</sequence>
<reference evidence="1 2" key="1">
    <citation type="submission" date="2012-02" db="EMBL/GenBank/DDBJ databases">
        <title>The Genome Sequence of Bacteroides fragilis CL07T12C05.</title>
        <authorList>
            <consortium name="The Broad Institute Genome Sequencing Platform"/>
            <person name="Earl A."/>
            <person name="Ward D."/>
            <person name="Feldgarden M."/>
            <person name="Gevers D."/>
            <person name="Zitomersky N.L."/>
            <person name="Coyne M.J."/>
            <person name="Comstock L.E."/>
            <person name="Young S.K."/>
            <person name="Zeng Q."/>
            <person name="Gargeya S."/>
            <person name="Fitzgerald M."/>
            <person name="Haas B."/>
            <person name="Abouelleil A."/>
            <person name="Alvarado L."/>
            <person name="Arachchi H.M."/>
            <person name="Berlin A."/>
            <person name="Chapman S.B."/>
            <person name="Gearin G."/>
            <person name="Goldberg J."/>
            <person name="Griggs A."/>
            <person name="Gujja S."/>
            <person name="Hansen M."/>
            <person name="Heiman D."/>
            <person name="Howarth C."/>
            <person name="Larimer J."/>
            <person name="Lui A."/>
            <person name="MacDonald P.J.P."/>
            <person name="McCowen C."/>
            <person name="Montmayeur A."/>
            <person name="Murphy C."/>
            <person name="Neiman D."/>
            <person name="Pearson M."/>
            <person name="Priest M."/>
            <person name="Roberts A."/>
            <person name="Saif S."/>
            <person name="Shea T."/>
            <person name="Sisk P."/>
            <person name="Stolte C."/>
            <person name="Sykes S."/>
            <person name="Wortman J."/>
            <person name="Nusbaum C."/>
            <person name="Birren B."/>
        </authorList>
    </citation>
    <scope>NUCLEOTIDE SEQUENCE [LARGE SCALE GENOMIC DNA]</scope>
    <source>
        <strain evidence="1 2">CL07T12C05</strain>
    </source>
</reference>
<proteinExistence type="predicted"/>
<dbReference type="EMBL" id="AGXN01000019">
    <property type="protein sequence ID" value="EIY92930.1"/>
    <property type="molecule type" value="Genomic_DNA"/>
</dbReference>
<organism evidence="1 2">
    <name type="scientific">Bacteroides fragilis CL07T12C05</name>
    <dbReference type="NCBI Taxonomy" id="997883"/>
    <lineage>
        <taxon>Bacteria</taxon>
        <taxon>Pseudomonadati</taxon>
        <taxon>Bacteroidota</taxon>
        <taxon>Bacteroidia</taxon>
        <taxon>Bacteroidales</taxon>
        <taxon>Bacteroidaceae</taxon>
        <taxon>Bacteroides</taxon>
    </lineage>
</organism>
<dbReference type="Proteomes" id="UP000003879">
    <property type="component" value="Unassembled WGS sequence"/>
</dbReference>
<protein>
    <submittedName>
        <fullName evidence="1">Uncharacterized protein</fullName>
    </submittedName>
</protein>
<evidence type="ECO:0000313" key="1">
    <source>
        <dbReference type="EMBL" id="EIY92930.1"/>
    </source>
</evidence>
<dbReference type="AlphaFoldDB" id="A0A0E2ALK5"/>
<name>A0A0E2ALK5_BACFG</name>
<gene>
    <name evidence="1" type="ORF">HMPREF1056_03218</name>
</gene>